<dbReference type="EMBL" id="JAHBMH010000062">
    <property type="protein sequence ID" value="KAK1934946.1"/>
    <property type="molecule type" value="Genomic_DNA"/>
</dbReference>
<organism evidence="2 3">
    <name type="scientific">Babesia divergens</name>
    <dbReference type="NCBI Taxonomy" id="32595"/>
    <lineage>
        <taxon>Eukaryota</taxon>
        <taxon>Sar</taxon>
        <taxon>Alveolata</taxon>
        <taxon>Apicomplexa</taxon>
        <taxon>Aconoidasida</taxon>
        <taxon>Piroplasmida</taxon>
        <taxon>Babesiidae</taxon>
        <taxon>Babesia</taxon>
    </lineage>
</organism>
<sequence>MEMGTDMENVQFVKVDVAEVEEYEGPECDSSDDERKTDGPNKFVNDSQESLERRAFKDKAELVK</sequence>
<feature type="region of interest" description="Disordered" evidence="1">
    <location>
        <begin position="23"/>
        <end position="64"/>
    </location>
</feature>
<protein>
    <submittedName>
        <fullName evidence="2">Uncharacterized protein</fullName>
    </submittedName>
</protein>
<dbReference type="Proteomes" id="UP001195914">
    <property type="component" value="Unassembled WGS sequence"/>
</dbReference>
<reference evidence="2" key="2">
    <citation type="submission" date="2021-05" db="EMBL/GenBank/DDBJ databases">
        <authorList>
            <person name="Pain A."/>
        </authorList>
    </citation>
    <scope>NUCLEOTIDE SEQUENCE</scope>
    <source>
        <strain evidence="2">1802A</strain>
    </source>
</reference>
<name>A0AAD9GAN1_BABDI</name>
<keyword evidence="3" id="KW-1185">Reference proteome</keyword>
<evidence type="ECO:0000313" key="2">
    <source>
        <dbReference type="EMBL" id="KAK1934946.1"/>
    </source>
</evidence>
<feature type="compositionally biased region" description="Basic and acidic residues" evidence="1">
    <location>
        <begin position="50"/>
        <end position="64"/>
    </location>
</feature>
<dbReference type="AlphaFoldDB" id="A0AAD9GAN1"/>
<evidence type="ECO:0000313" key="3">
    <source>
        <dbReference type="Proteomes" id="UP001195914"/>
    </source>
</evidence>
<gene>
    <name evidence="2" type="ORF">X943_003618</name>
</gene>
<accession>A0AAD9GAN1</accession>
<evidence type="ECO:0000256" key="1">
    <source>
        <dbReference type="SAM" id="MobiDB-lite"/>
    </source>
</evidence>
<reference evidence="2" key="1">
    <citation type="journal article" date="2014" name="Nucleic Acids Res.">
        <title>The evolutionary dynamics of variant antigen genes in Babesia reveal a history of genomic innovation underlying host-parasite interaction.</title>
        <authorList>
            <person name="Jackson A.P."/>
            <person name="Otto T.D."/>
            <person name="Darby A."/>
            <person name="Ramaprasad A."/>
            <person name="Xia D."/>
            <person name="Echaide I.E."/>
            <person name="Farber M."/>
            <person name="Gahlot S."/>
            <person name="Gamble J."/>
            <person name="Gupta D."/>
            <person name="Gupta Y."/>
            <person name="Jackson L."/>
            <person name="Malandrin L."/>
            <person name="Malas T.B."/>
            <person name="Moussa E."/>
            <person name="Nair M."/>
            <person name="Reid A.J."/>
            <person name="Sanders M."/>
            <person name="Sharma J."/>
            <person name="Tracey A."/>
            <person name="Quail M.A."/>
            <person name="Weir W."/>
            <person name="Wastling J.M."/>
            <person name="Hall N."/>
            <person name="Willadsen P."/>
            <person name="Lingelbach K."/>
            <person name="Shiels B."/>
            <person name="Tait A."/>
            <person name="Berriman M."/>
            <person name="Allred D.R."/>
            <person name="Pain A."/>
        </authorList>
    </citation>
    <scope>NUCLEOTIDE SEQUENCE</scope>
    <source>
        <strain evidence="2">1802A</strain>
    </source>
</reference>
<proteinExistence type="predicted"/>
<comment type="caution">
    <text evidence="2">The sequence shown here is derived from an EMBL/GenBank/DDBJ whole genome shotgun (WGS) entry which is preliminary data.</text>
</comment>
<feature type="compositionally biased region" description="Acidic residues" evidence="1">
    <location>
        <begin position="23"/>
        <end position="32"/>
    </location>
</feature>